<gene>
    <name evidence="1" type="ORF">AVDCRST_MAG51-95</name>
</gene>
<accession>A0A6J4NI92</accession>
<dbReference type="AlphaFoldDB" id="A0A6J4NI92"/>
<reference evidence="1" key="1">
    <citation type="submission" date="2020-02" db="EMBL/GenBank/DDBJ databases">
        <authorList>
            <person name="Meier V. D."/>
        </authorList>
    </citation>
    <scope>NUCLEOTIDE SEQUENCE</scope>
    <source>
        <strain evidence="1">AVDCRST_MAG51</strain>
    </source>
</reference>
<dbReference type="EMBL" id="CADCUX010000028">
    <property type="protein sequence ID" value="CAA9385857.1"/>
    <property type="molecule type" value="Genomic_DNA"/>
</dbReference>
<evidence type="ECO:0000313" key="1">
    <source>
        <dbReference type="EMBL" id="CAA9385857.1"/>
    </source>
</evidence>
<organism evidence="1">
    <name type="scientific">uncultured Ramlibacter sp</name>
    <dbReference type="NCBI Taxonomy" id="260755"/>
    <lineage>
        <taxon>Bacteria</taxon>
        <taxon>Pseudomonadati</taxon>
        <taxon>Pseudomonadota</taxon>
        <taxon>Betaproteobacteria</taxon>
        <taxon>Burkholderiales</taxon>
        <taxon>Comamonadaceae</taxon>
        <taxon>Ramlibacter</taxon>
        <taxon>environmental samples</taxon>
    </lineage>
</organism>
<name>A0A6J4NI92_9BURK</name>
<protein>
    <submittedName>
        <fullName evidence="1">Uncharacterized protein</fullName>
    </submittedName>
</protein>
<sequence>MLVAALLWFAAPIAVGRSLKPWELLVVALISLAVLEWWRGRRLRQEREAVESMRDSALW</sequence>
<proteinExistence type="predicted"/>